<evidence type="ECO:0000259" key="2">
    <source>
        <dbReference type="Pfam" id="PF00501"/>
    </source>
</evidence>
<feature type="region of interest" description="Disordered" evidence="1">
    <location>
        <begin position="494"/>
        <end position="513"/>
    </location>
</feature>
<feature type="compositionally biased region" description="Low complexity" evidence="1">
    <location>
        <begin position="135"/>
        <end position="153"/>
    </location>
</feature>
<protein>
    <submittedName>
        <fullName evidence="4">Nonribosomal peptide synthetase protein VioO</fullName>
    </submittedName>
</protein>
<dbReference type="InterPro" id="IPR042099">
    <property type="entry name" value="ANL_N_sf"/>
</dbReference>
<name>A0A8J7GC12_9ACTN</name>
<dbReference type="InterPro" id="IPR045851">
    <property type="entry name" value="AMP-bd_C_sf"/>
</dbReference>
<dbReference type="Pfam" id="PF00501">
    <property type="entry name" value="AMP-binding"/>
    <property type="match status" value="1"/>
</dbReference>
<dbReference type="AlphaFoldDB" id="A0A8J7GC12"/>
<sequence>MTPTTVGVRDLAEDFAHAVRTHPGRAAIIHNGRSMRYAELHERVRAVAGALGPDPGTVAVFTARTPETVAGLLGVHAAGGAYCPVDPGYPVERQRAMLAAVGCRTVLLTGPGQVAPDGVRVVDLTEDRPPAGTRPADPAPGQAEAPAPAGTQPAPDPEAPAYLLFTSGSTGAPKPVITPRRAIATTVAALRTLFGITPTDRVLQFASLSWDTCFEEIWPTLTAGAALVLDDEAHTGSFPRFLRMVAERGVTVLDLPTAYWHELVRHLAEDGAALPNGVRLLVIGGEACSPARLADWHDLDTADVRLLNTYGCTETTLITHAAGLDLPVGGAVPIGRALPHVVERIGPDGELLIGGPALATGYLGLPGATAERFVTGPEGRFFRTGDRVARTPEGSLLHLGRLDGVVKIRGVRVDPAEVEALVGAHPGVGAVAVAGAEVAGRTILACYVVAAPGVDPAGLRAALSGDLRTRLPGHLVPGRITVVARLAHTASGKVDRAATHRRYSPDRAGEDEQ</sequence>
<dbReference type="Pfam" id="PF13193">
    <property type="entry name" value="AMP-binding_C"/>
    <property type="match status" value="1"/>
</dbReference>
<dbReference type="Gene3D" id="3.40.50.12780">
    <property type="entry name" value="N-terminal domain of ligase-like"/>
    <property type="match status" value="1"/>
</dbReference>
<reference evidence="4" key="1">
    <citation type="submission" date="2020-11" db="EMBL/GenBank/DDBJ databases">
        <title>Sequencing the genomes of 1000 actinobacteria strains.</title>
        <authorList>
            <person name="Klenk H.-P."/>
        </authorList>
    </citation>
    <scope>NUCLEOTIDE SEQUENCE</scope>
    <source>
        <strain evidence="4">DSM 45356</strain>
    </source>
</reference>
<dbReference type="InterPro" id="IPR000873">
    <property type="entry name" value="AMP-dep_synth/lig_dom"/>
</dbReference>
<dbReference type="PANTHER" id="PTHR45527:SF1">
    <property type="entry name" value="FATTY ACID SYNTHASE"/>
    <property type="match status" value="1"/>
</dbReference>
<dbReference type="GO" id="GO:0043041">
    <property type="term" value="P:amino acid activation for nonribosomal peptide biosynthetic process"/>
    <property type="evidence" value="ECO:0007669"/>
    <property type="project" value="TreeGrafter"/>
</dbReference>
<dbReference type="RefSeq" id="WP_197001978.1">
    <property type="nucleotide sequence ID" value="NZ_BONS01000023.1"/>
</dbReference>
<proteinExistence type="predicted"/>
<dbReference type="SUPFAM" id="SSF56801">
    <property type="entry name" value="Acetyl-CoA synthetase-like"/>
    <property type="match status" value="1"/>
</dbReference>
<dbReference type="CDD" id="cd05930">
    <property type="entry name" value="A_NRPS"/>
    <property type="match status" value="1"/>
</dbReference>
<dbReference type="PANTHER" id="PTHR45527">
    <property type="entry name" value="NONRIBOSOMAL PEPTIDE SYNTHETASE"/>
    <property type="match status" value="1"/>
</dbReference>
<evidence type="ECO:0000259" key="3">
    <source>
        <dbReference type="Pfam" id="PF13193"/>
    </source>
</evidence>
<dbReference type="GO" id="GO:0031177">
    <property type="term" value="F:phosphopantetheine binding"/>
    <property type="evidence" value="ECO:0007669"/>
    <property type="project" value="TreeGrafter"/>
</dbReference>
<dbReference type="GO" id="GO:0044550">
    <property type="term" value="P:secondary metabolite biosynthetic process"/>
    <property type="evidence" value="ECO:0007669"/>
    <property type="project" value="TreeGrafter"/>
</dbReference>
<comment type="caution">
    <text evidence="4">The sequence shown here is derived from an EMBL/GenBank/DDBJ whole genome shotgun (WGS) entry which is preliminary data.</text>
</comment>
<gene>
    <name evidence="4" type="ORF">IW245_000980</name>
</gene>
<dbReference type="InterPro" id="IPR025110">
    <property type="entry name" value="AMP-bd_C"/>
</dbReference>
<feature type="domain" description="AMP-binding enzyme C-terminal" evidence="3">
    <location>
        <begin position="417"/>
        <end position="493"/>
    </location>
</feature>
<feature type="region of interest" description="Disordered" evidence="1">
    <location>
        <begin position="124"/>
        <end position="161"/>
    </location>
</feature>
<dbReference type="InterPro" id="IPR020845">
    <property type="entry name" value="AMP-binding_CS"/>
</dbReference>
<dbReference type="PROSITE" id="PS00455">
    <property type="entry name" value="AMP_BINDING"/>
    <property type="match status" value="1"/>
</dbReference>
<dbReference type="EMBL" id="JADOUF010000001">
    <property type="protein sequence ID" value="MBG6134786.1"/>
    <property type="molecule type" value="Genomic_DNA"/>
</dbReference>
<dbReference type="Gene3D" id="3.30.300.30">
    <property type="match status" value="1"/>
</dbReference>
<dbReference type="GO" id="GO:0005737">
    <property type="term" value="C:cytoplasm"/>
    <property type="evidence" value="ECO:0007669"/>
    <property type="project" value="TreeGrafter"/>
</dbReference>
<evidence type="ECO:0000313" key="4">
    <source>
        <dbReference type="EMBL" id="MBG6134786.1"/>
    </source>
</evidence>
<feature type="domain" description="AMP-dependent synthetase/ligase" evidence="2">
    <location>
        <begin position="15"/>
        <end position="363"/>
    </location>
</feature>
<accession>A0A8J7GC12</accession>
<evidence type="ECO:0000256" key="1">
    <source>
        <dbReference type="SAM" id="MobiDB-lite"/>
    </source>
</evidence>
<dbReference type="Proteomes" id="UP000622552">
    <property type="component" value="Unassembled WGS sequence"/>
</dbReference>
<evidence type="ECO:0000313" key="5">
    <source>
        <dbReference type="Proteomes" id="UP000622552"/>
    </source>
</evidence>
<organism evidence="4 5">
    <name type="scientific">Longispora fulva</name>
    <dbReference type="NCBI Taxonomy" id="619741"/>
    <lineage>
        <taxon>Bacteria</taxon>
        <taxon>Bacillati</taxon>
        <taxon>Actinomycetota</taxon>
        <taxon>Actinomycetes</taxon>
        <taxon>Micromonosporales</taxon>
        <taxon>Micromonosporaceae</taxon>
        <taxon>Longispora</taxon>
    </lineage>
</organism>
<keyword evidence="5" id="KW-1185">Reference proteome</keyword>